<dbReference type="GO" id="GO:0051213">
    <property type="term" value="F:dioxygenase activity"/>
    <property type="evidence" value="ECO:0007669"/>
    <property type="project" value="UniProtKB-KW"/>
</dbReference>
<evidence type="ECO:0000256" key="5">
    <source>
        <dbReference type="ARBA" id="ARBA00035013"/>
    </source>
</evidence>
<dbReference type="InterPro" id="IPR009770">
    <property type="entry name" value="HGLS"/>
</dbReference>
<gene>
    <name evidence="8" type="ORF">DRW07_09835</name>
</gene>
<comment type="caution">
    <text evidence="8">The sequence shown here is derived from an EMBL/GenBank/DDBJ whole genome shotgun (WGS) entry which is preliminary data.</text>
</comment>
<reference evidence="8 9" key="1">
    <citation type="submission" date="2018-11" db="EMBL/GenBank/DDBJ databases">
        <authorList>
            <person name="Ye M.-Q."/>
            <person name="Du Z.-J."/>
        </authorList>
    </citation>
    <scope>NUCLEOTIDE SEQUENCE [LARGE SCALE GENOMIC DNA]</scope>
    <source>
        <strain evidence="8 9">U0105</strain>
    </source>
</reference>
<accession>A0A3N5YBJ7</accession>
<dbReference type="SMART" id="SM01150">
    <property type="entry name" value="DUF1338"/>
    <property type="match status" value="1"/>
</dbReference>
<dbReference type="CDD" id="cd16350">
    <property type="entry name" value="VOC_like"/>
    <property type="match status" value="1"/>
</dbReference>
<keyword evidence="9" id="KW-1185">Reference proteome</keyword>
<dbReference type="OrthoDB" id="506370at2"/>
<dbReference type="Pfam" id="PF07063">
    <property type="entry name" value="HGLS"/>
    <property type="match status" value="2"/>
</dbReference>
<dbReference type="AlphaFoldDB" id="A0A3N5YBJ7"/>
<evidence type="ECO:0000313" key="8">
    <source>
        <dbReference type="EMBL" id="RPJ66385.1"/>
    </source>
</evidence>
<evidence type="ECO:0000256" key="2">
    <source>
        <dbReference type="ARBA" id="ARBA00022964"/>
    </source>
</evidence>
<evidence type="ECO:0000256" key="1">
    <source>
        <dbReference type="ARBA" id="ARBA00001954"/>
    </source>
</evidence>
<evidence type="ECO:0000256" key="3">
    <source>
        <dbReference type="ARBA" id="ARBA00023002"/>
    </source>
</evidence>
<name>A0A3N5YBJ7_9ALTE</name>
<dbReference type="RefSeq" id="WP_124027743.1">
    <property type="nucleotide sequence ID" value="NZ_JBHRSN010000006.1"/>
</dbReference>
<dbReference type="PANTHER" id="PTHR31136:SF5">
    <property type="entry name" value="2-OXOADIPATE DIOXYGENASE_DECARBOXYLASE, CHLOROPLASTIC"/>
    <property type="match status" value="1"/>
</dbReference>
<evidence type="ECO:0000313" key="9">
    <source>
        <dbReference type="Proteomes" id="UP000275281"/>
    </source>
</evidence>
<dbReference type="PANTHER" id="PTHR31136">
    <property type="entry name" value="DUF1338 DOMAIN-CONTAINING PROTEIN"/>
    <property type="match status" value="1"/>
</dbReference>
<comment type="cofactor">
    <cofactor evidence="1">
        <name>Fe(2+)</name>
        <dbReference type="ChEBI" id="CHEBI:29033"/>
    </cofactor>
</comment>
<dbReference type="Gene3D" id="3.10.180.50">
    <property type="match status" value="1"/>
</dbReference>
<proteinExistence type="inferred from homology"/>
<protein>
    <recommendedName>
        <fullName evidence="6">2-oxoadipate dioxygenase/decarboxylase</fullName>
        <ecNumber evidence="6">1.13.11.93</ecNumber>
    </recommendedName>
    <alternativeName>
        <fullName evidence="7">2-hydroxyglutarate synthase</fullName>
    </alternativeName>
</protein>
<organism evidence="8 9">
    <name type="scientific">Alteromonas sediminis</name>
    <dbReference type="NCBI Taxonomy" id="2259342"/>
    <lineage>
        <taxon>Bacteria</taxon>
        <taxon>Pseudomonadati</taxon>
        <taxon>Pseudomonadota</taxon>
        <taxon>Gammaproteobacteria</taxon>
        <taxon>Alteromonadales</taxon>
        <taxon>Alteromonadaceae</taxon>
        <taxon>Alteromonas/Salinimonas group</taxon>
        <taxon>Alteromonas</taxon>
    </lineage>
</organism>
<keyword evidence="4" id="KW-0408">Iron</keyword>
<dbReference type="EC" id="1.13.11.93" evidence="6"/>
<comment type="similarity">
    <text evidence="5">Belongs to the 2-oxoadipate dioxygenase/decarboxylase family.</text>
</comment>
<dbReference type="Proteomes" id="UP000275281">
    <property type="component" value="Unassembled WGS sequence"/>
</dbReference>
<keyword evidence="2" id="KW-0223">Dioxygenase</keyword>
<evidence type="ECO:0000256" key="4">
    <source>
        <dbReference type="ARBA" id="ARBA00023004"/>
    </source>
</evidence>
<evidence type="ECO:0000256" key="6">
    <source>
        <dbReference type="ARBA" id="ARBA00035023"/>
    </source>
</evidence>
<sequence>MHNNIDTLFSHLWEDYVSITPSAEKIHALLKQQTNSSDIVNDHVAFRTFNLPKTGLQTLAQHFEALGYTAQGDYNFDAKKLSAKHYQHPDPTKPKVFISELRVEELSDTAQDIIHGLVEQMPADAVNKENYLYSGTHWNVSKAEYETLLEESEYAAWMAAWGYRANHFTVSVNHLNGLATLEDVNQTLKDAGYVLNTSGGEIKGGRDVCLAQSSTMADKMPVAFSDVELAIPSCFYEFAERFEMAEGGLYQGFVAASADKIFESTNAGM</sequence>
<dbReference type="EMBL" id="RPOK01000003">
    <property type="protein sequence ID" value="RPJ66385.1"/>
    <property type="molecule type" value="Genomic_DNA"/>
</dbReference>
<evidence type="ECO:0000256" key="7">
    <source>
        <dbReference type="ARBA" id="ARBA00035045"/>
    </source>
</evidence>
<keyword evidence="3" id="KW-0560">Oxidoreductase</keyword>